<dbReference type="InterPro" id="IPR001373">
    <property type="entry name" value="Cullin_N"/>
</dbReference>
<dbReference type="AlphaFoldDB" id="A0A915JI34"/>
<organism evidence="4 5">
    <name type="scientific">Romanomermis culicivorax</name>
    <name type="common">Nematode worm</name>
    <dbReference type="NCBI Taxonomy" id="13658"/>
    <lineage>
        <taxon>Eukaryota</taxon>
        <taxon>Metazoa</taxon>
        <taxon>Ecdysozoa</taxon>
        <taxon>Nematoda</taxon>
        <taxon>Enoplea</taxon>
        <taxon>Dorylaimia</taxon>
        <taxon>Mermithida</taxon>
        <taxon>Mermithoidea</taxon>
        <taxon>Mermithidae</taxon>
        <taxon>Romanomermis</taxon>
    </lineage>
</organism>
<dbReference type="GO" id="GO:0006511">
    <property type="term" value="P:ubiquitin-dependent protein catabolic process"/>
    <property type="evidence" value="ECO:0007669"/>
    <property type="project" value="InterPro"/>
</dbReference>
<accession>A0A915JI34</accession>
<comment type="similarity">
    <text evidence="1 2">Belongs to the cullin family.</text>
</comment>
<dbReference type="InterPro" id="IPR016158">
    <property type="entry name" value="Cullin_homology"/>
</dbReference>
<evidence type="ECO:0000259" key="3">
    <source>
        <dbReference type="PROSITE" id="PS50069"/>
    </source>
</evidence>
<evidence type="ECO:0000313" key="5">
    <source>
        <dbReference type="WBParaSite" id="nRc.2.0.1.t25804-RA"/>
    </source>
</evidence>
<keyword evidence="4" id="KW-1185">Reference proteome</keyword>
<name>A0A915JI34_ROMCU</name>
<evidence type="ECO:0000256" key="1">
    <source>
        <dbReference type="PROSITE-ProRule" id="PRU00330"/>
    </source>
</evidence>
<protein>
    <submittedName>
        <fullName evidence="5">Cullin family profile domain-containing protein</fullName>
    </submittedName>
</protein>
<dbReference type="WBParaSite" id="nRc.2.0.1.t25804-RA">
    <property type="protein sequence ID" value="nRc.2.0.1.t25804-RA"/>
    <property type="gene ID" value="nRc.2.0.1.g25804"/>
</dbReference>
<sequence>PVQKSSATLHSNFAESKCPELLANYCDLLLRKSSLSKKLTSDEIDLKLQDVLLVLKYVQNKDVFMKFHKTHLLRRLVFHTSIDQEKEGMTVSK</sequence>
<dbReference type="PANTHER" id="PTHR11932">
    <property type="entry name" value="CULLIN"/>
    <property type="match status" value="1"/>
</dbReference>
<dbReference type="InterPro" id="IPR036317">
    <property type="entry name" value="Cullin_homology_sf"/>
</dbReference>
<dbReference type="SUPFAM" id="SSF75632">
    <property type="entry name" value="Cullin homology domain"/>
    <property type="match status" value="1"/>
</dbReference>
<dbReference type="Pfam" id="PF00888">
    <property type="entry name" value="Cullin"/>
    <property type="match status" value="1"/>
</dbReference>
<dbReference type="PROSITE" id="PS50069">
    <property type="entry name" value="CULLIN_2"/>
    <property type="match status" value="1"/>
</dbReference>
<feature type="domain" description="Cullin family profile" evidence="3">
    <location>
        <begin position="17"/>
        <end position="93"/>
    </location>
</feature>
<dbReference type="GO" id="GO:0031625">
    <property type="term" value="F:ubiquitin protein ligase binding"/>
    <property type="evidence" value="ECO:0007669"/>
    <property type="project" value="InterPro"/>
</dbReference>
<reference evidence="5" key="1">
    <citation type="submission" date="2022-11" db="UniProtKB">
        <authorList>
            <consortium name="WormBaseParasite"/>
        </authorList>
    </citation>
    <scope>IDENTIFICATION</scope>
</reference>
<dbReference type="InterPro" id="IPR045093">
    <property type="entry name" value="Cullin"/>
</dbReference>
<evidence type="ECO:0000313" key="4">
    <source>
        <dbReference type="Proteomes" id="UP000887565"/>
    </source>
</evidence>
<dbReference type="Proteomes" id="UP000887565">
    <property type="component" value="Unplaced"/>
</dbReference>
<evidence type="ECO:0000256" key="2">
    <source>
        <dbReference type="RuleBase" id="RU003829"/>
    </source>
</evidence>
<proteinExistence type="inferred from homology"/>
<dbReference type="Gene3D" id="1.20.1310.10">
    <property type="entry name" value="Cullin Repeats"/>
    <property type="match status" value="1"/>
</dbReference>